<evidence type="ECO:0000259" key="6">
    <source>
        <dbReference type="PROSITE" id="PS50850"/>
    </source>
</evidence>
<dbReference type="CDD" id="cd17321">
    <property type="entry name" value="MFS_MMR_MDR_like"/>
    <property type="match status" value="1"/>
</dbReference>
<feature type="transmembrane region" description="Helical" evidence="5">
    <location>
        <begin position="439"/>
        <end position="461"/>
    </location>
</feature>
<evidence type="ECO:0000256" key="3">
    <source>
        <dbReference type="ARBA" id="ARBA00022989"/>
    </source>
</evidence>
<dbReference type="GO" id="GO:0022857">
    <property type="term" value="F:transmembrane transporter activity"/>
    <property type="evidence" value="ECO:0007669"/>
    <property type="project" value="InterPro"/>
</dbReference>
<evidence type="ECO:0000256" key="4">
    <source>
        <dbReference type="ARBA" id="ARBA00023136"/>
    </source>
</evidence>
<reference evidence="7 8" key="1">
    <citation type="submission" date="2019-06" db="EMBL/GenBank/DDBJ databases">
        <title>Flavobacterium sp. MaA-Y11 from geoumgang.</title>
        <authorList>
            <person name="Jeong S."/>
        </authorList>
    </citation>
    <scope>NUCLEOTIDE SEQUENCE [LARGE SCALE GENOMIC DNA]</scope>
    <source>
        <strain evidence="7 8">MaA-Y11</strain>
    </source>
</reference>
<evidence type="ECO:0000256" key="2">
    <source>
        <dbReference type="ARBA" id="ARBA00022692"/>
    </source>
</evidence>
<feature type="transmembrane region" description="Helical" evidence="5">
    <location>
        <begin position="138"/>
        <end position="157"/>
    </location>
</feature>
<protein>
    <submittedName>
        <fullName evidence="7">MFS transporter</fullName>
    </submittedName>
</protein>
<dbReference type="GO" id="GO:0016020">
    <property type="term" value="C:membrane"/>
    <property type="evidence" value="ECO:0007669"/>
    <property type="project" value="UniProtKB-SubCell"/>
</dbReference>
<dbReference type="InterPro" id="IPR036259">
    <property type="entry name" value="MFS_trans_sf"/>
</dbReference>
<evidence type="ECO:0000313" key="7">
    <source>
        <dbReference type="EMBL" id="TPD67296.1"/>
    </source>
</evidence>
<keyword evidence="4 5" id="KW-0472">Membrane</keyword>
<dbReference type="Gene3D" id="1.20.1720.10">
    <property type="entry name" value="Multidrug resistance protein D"/>
    <property type="match status" value="1"/>
</dbReference>
<dbReference type="Gene3D" id="1.20.1250.20">
    <property type="entry name" value="MFS general substrate transporter like domains"/>
    <property type="match status" value="1"/>
</dbReference>
<dbReference type="PANTHER" id="PTHR42718:SF39">
    <property type="entry name" value="ACTINORHODIN TRANSPORTER-RELATED"/>
    <property type="match status" value="1"/>
</dbReference>
<dbReference type="RefSeq" id="WP_140001455.1">
    <property type="nucleotide sequence ID" value="NZ_VFJE01000055.1"/>
</dbReference>
<feature type="domain" description="Major facilitator superfamily (MFS) profile" evidence="6">
    <location>
        <begin position="10"/>
        <end position="466"/>
    </location>
</feature>
<name>A0A501Q5K5_9FLAO</name>
<reference evidence="7 8" key="2">
    <citation type="submission" date="2019-06" db="EMBL/GenBank/DDBJ databases">
        <authorList>
            <person name="Seo Y."/>
        </authorList>
    </citation>
    <scope>NUCLEOTIDE SEQUENCE [LARGE SCALE GENOMIC DNA]</scope>
    <source>
        <strain evidence="7 8">MaA-Y11</strain>
    </source>
</reference>
<comment type="subcellular location">
    <subcellularLocation>
        <location evidence="1">Membrane</location>
        <topology evidence="1">Multi-pass membrane protein</topology>
    </subcellularLocation>
</comment>
<feature type="transmembrane region" description="Helical" evidence="5">
    <location>
        <begin position="169"/>
        <end position="188"/>
    </location>
</feature>
<dbReference type="InterPro" id="IPR020846">
    <property type="entry name" value="MFS_dom"/>
</dbReference>
<keyword evidence="2 5" id="KW-0812">Transmembrane</keyword>
<dbReference type="EMBL" id="VFJE01000055">
    <property type="protein sequence ID" value="TPD67296.1"/>
    <property type="molecule type" value="Genomic_DNA"/>
</dbReference>
<feature type="transmembrane region" description="Helical" evidence="5">
    <location>
        <begin position="409"/>
        <end position="427"/>
    </location>
</feature>
<proteinExistence type="predicted"/>
<dbReference type="Pfam" id="PF07690">
    <property type="entry name" value="MFS_1"/>
    <property type="match status" value="2"/>
</dbReference>
<comment type="caution">
    <text evidence="7">The sequence shown here is derived from an EMBL/GenBank/DDBJ whole genome shotgun (WGS) entry which is preliminary data.</text>
</comment>
<dbReference type="PANTHER" id="PTHR42718">
    <property type="entry name" value="MAJOR FACILITATOR SUPERFAMILY MULTIDRUG TRANSPORTER MFSC"/>
    <property type="match status" value="1"/>
</dbReference>
<feature type="transmembrane region" description="Helical" evidence="5">
    <location>
        <begin position="12"/>
        <end position="34"/>
    </location>
</feature>
<gene>
    <name evidence="7" type="ORF">FJA49_13575</name>
</gene>
<dbReference type="InterPro" id="IPR011701">
    <property type="entry name" value="MFS"/>
</dbReference>
<feature type="transmembrane region" description="Helical" evidence="5">
    <location>
        <begin position="200"/>
        <end position="220"/>
    </location>
</feature>
<keyword evidence="8" id="KW-1185">Reference proteome</keyword>
<dbReference type="PRINTS" id="PR01036">
    <property type="entry name" value="TCRTETB"/>
</dbReference>
<feature type="transmembrane region" description="Helical" evidence="5">
    <location>
        <begin position="76"/>
        <end position="95"/>
    </location>
</feature>
<feature type="transmembrane region" description="Helical" evidence="5">
    <location>
        <begin position="367"/>
        <end position="388"/>
    </location>
</feature>
<evidence type="ECO:0000313" key="8">
    <source>
        <dbReference type="Proteomes" id="UP000319175"/>
    </source>
</evidence>
<feature type="transmembrane region" description="Helical" evidence="5">
    <location>
        <begin position="226"/>
        <end position="247"/>
    </location>
</feature>
<evidence type="ECO:0000256" key="5">
    <source>
        <dbReference type="SAM" id="Phobius"/>
    </source>
</evidence>
<feature type="transmembrane region" description="Helical" evidence="5">
    <location>
        <begin position="308"/>
        <end position="328"/>
    </location>
</feature>
<dbReference type="OrthoDB" id="783189at2"/>
<accession>A0A501Q5K5</accession>
<keyword evidence="3 5" id="KW-1133">Transmembrane helix</keyword>
<feature type="transmembrane region" description="Helical" evidence="5">
    <location>
        <begin position="273"/>
        <end position="296"/>
    </location>
</feature>
<evidence type="ECO:0000256" key="1">
    <source>
        <dbReference type="ARBA" id="ARBA00004141"/>
    </source>
</evidence>
<dbReference type="PROSITE" id="PS50850">
    <property type="entry name" value="MFS"/>
    <property type="match status" value="1"/>
</dbReference>
<feature type="transmembrane region" description="Helical" evidence="5">
    <location>
        <begin position="335"/>
        <end position="355"/>
    </location>
</feature>
<dbReference type="Proteomes" id="UP000319175">
    <property type="component" value="Unassembled WGS sequence"/>
</dbReference>
<sequence>MGRSISKWSLLVLVSTAVFLSVIDIFVVNVAIPSIKIGIKGTDTDMQWVIVLYVLGYASFLIAGGRAGDYFGKKPVFIIGMAAFTLSSFLCGLAQNTIQLNIGRTIQGISAAFMVPQGISYIQVLFQDQKSRTKALGIYGSIAGAASVIGQFLGGVLPEIHSFIDGWRLLFLINVPIGIVAIFLSIKYLENTAIVRTQKFDSLGAALLVLTLACFIYPIVQGRELGWPLWIFALFGLSLLISLLFFWQQRIRQNKGKLTLIDIRIFKHRDFTVGLFASIFYFMVQDSYFLINVVLLQTGFGISSFNTGLYFVFQGVGYVIASLVSIRLIPLYGKFVLIFGVILMIVSLLFHIFLLDGSVTARPFFPVIFFVYGIGCGTVLPSLLTVSLRSLPSSLAGMASGTYSTFQQTAIALGVGIVGGIFFYNLKDPDRNVETYLEAYRAATILNIVLLLIVSVFLFFISHRNEKLSPKAN</sequence>
<feature type="transmembrane region" description="Helical" evidence="5">
    <location>
        <begin position="46"/>
        <end position="64"/>
    </location>
</feature>
<dbReference type="AlphaFoldDB" id="A0A501Q5K5"/>
<organism evidence="7 8">
    <name type="scientific">Flavobacterium microcysteis</name>
    <dbReference type="NCBI Taxonomy" id="2596891"/>
    <lineage>
        <taxon>Bacteria</taxon>
        <taxon>Pseudomonadati</taxon>
        <taxon>Bacteroidota</taxon>
        <taxon>Flavobacteriia</taxon>
        <taxon>Flavobacteriales</taxon>
        <taxon>Flavobacteriaceae</taxon>
        <taxon>Flavobacterium</taxon>
    </lineage>
</organism>
<dbReference type="SUPFAM" id="SSF103473">
    <property type="entry name" value="MFS general substrate transporter"/>
    <property type="match status" value="2"/>
</dbReference>